<evidence type="ECO:0000259" key="1">
    <source>
        <dbReference type="Pfam" id="PF05003"/>
    </source>
</evidence>
<reference evidence="2 3" key="1">
    <citation type="submission" date="2019-12" db="EMBL/GenBank/DDBJ databases">
        <authorList>
            <person name="Alioto T."/>
            <person name="Alioto T."/>
            <person name="Gomez Garrido J."/>
        </authorList>
    </citation>
    <scope>NUCLEOTIDE SEQUENCE [LARGE SCALE GENOMIC DNA]</scope>
</reference>
<feature type="domain" description="DUF668" evidence="1">
    <location>
        <begin position="11"/>
        <end position="98"/>
    </location>
</feature>
<name>A0A8S0PR95_OLEEU</name>
<proteinExistence type="predicted"/>
<dbReference type="PANTHER" id="PTHR31371:SF2">
    <property type="entry name" value="PLANT_PROTEIN (DUF668)"/>
    <property type="match status" value="1"/>
</dbReference>
<dbReference type="OrthoDB" id="2018987at2759"/>
<keyword evidence="3" id="KW-1185">Reference proteome</keyword>
<organism evidence="2 3">
    <name type="scientific">Olea europaea subsp. europaea</name>
    <dbReference type="NCBI Taxonomy" id="158383"/>
    <lineage>
        <taxon>Eukaryota</taxon>
        <taxon>Viridiplantae</taxon>
        <taxon>Streptophyta</taxon>
        <taxon>Embryophyta</taxon>
        <taxon>Tracheophyta</taxon>
        <taxon>Spermatophyta</taxon>
        <taxon>Magnoliopsida</taxon>
        <taxon>eudicotyledons</taxon>
        <taxon>Gunneridae</taxon>
        <taxon>Pentapetalae</taxon>
        <taxon>asterids</taxon>
        <taxon>lamiids</taxon>
        <taxon>Lamiales</taxon>
        <taxon>Oleaceae</taxon>
        <taxon>Oleeae</taxon>
        <taxon>Olea</taxon>
    </lineage>
</organism>
<evidence type="ECO:0000313" key="2">
    <source>
        <dbReference type="EMBL" id="CAA2956064.1"/>
    </source>
</evidence>
<dbReference type="Gramene" id="OE9A041752T1">
    <property type="protein sequence ID" value="OE9A041752C1"/>
    <property type="gene ID" value="OE9A041752"/>
</dbReference>
<dbReference type="InterPro" id="IPR007700">
    <property type="entry name" value="DUF668"/>
</dbReference>
<dbReference type="Pfam" id="PF05003">
    <property type="entry name" value="DUF668"/>
    <property type="match status" value="1"/>
</dbReference>
<dbReference type="AlphaFoldDB" id="A0A8S0PR95"/>
<evidence type="ECO:0000313" key="3">
    <source>
        <dbReference type="Proteomes" id="UP000594638"/>
    </source>
</evidence>
<sequence length="178" mass="20878">MLWCMRPLSLSEASLTLRYANVITVIEKLLHYPHLVGEEARDDLYRMLPASLKKTLKVTLKSYVKDLAIYDAPLAHDWKERLNEMLKWLARFAHNMIRWQSECNFEQQQIVSRTNVLLIETSYFADREKMEAAICEILVGLNYICHCEHQQNAILDCASSFNFEDFSEWQMFGSSVLH</sequence>
<dbReference type="EMBL" id="CACTIH010000173">
    <property type="protein sequence ID" value="CAA2956064.1"/>
    <property type="molecule type" value="Genomic_DNA"/>
</dbReference>
<gene>
    <name evidence="2" type="ORF">OLEA9_A041752</name>
</gene>
<accession>A0A8S0PR95</accession>
<dbReference type="GO" id="GO:0045927">
    <property type="term" value="P:positive regulation of growth"/>
    <property type="evidence" value="ECO:0007669"/>
    <property type="project" value="InterPro"/>
</dbReference>
<comment type="caution">
    <text evidence="2">The sequence shown here is derived from an EMBL/GenBank/DDBJ whole genome shotgun (WGS) entry which is preliminary data.</text>
</comment>
<dbReference type="PANTHER" id="PTHR31371">
    <property type="entry name" value="BNAC09G50660D PROTEIN"/>
    <property type="match status" value="1"/>
</dbReference>
<protein>
    <recommendedName>
        <fullName evidence="1">DUF668 domain-containing protein</fullName>
    </recommendedName>
</protein>
<dbReference type="Proteomes" id="UP000594638">
    <property type="component" value="Unassembled WGS sequence"/>
</dbReference>